<proteinExistence type="predicted"/>
<dbReference type="EMBL" id="CAACVG010010370">
    <property type="protein sequence ID" value="VEN55644.1"/>
    <property type="molecule type" value="Genomic_DNA"/>
</dbReference>
<reference evidence="2 3" key="1">
    <citation type="submission" date="2019-01" db="EMBL/GenBank/DDBJ databases">
        <authorList>
            <person name="Sayadi A."/>
        </authorList>
    </citation>
    <scope>NUCLEOTIDE SEQUENCE [LARGE SCALE GENOMIC DNA]</scope>
</reference>
<keyword evidence="3" id="KW-1185">Reference proteome</keyword>
<keyword evidence="1" id="KW-0472">Membrane</keyword>
<protein>
    <submittedName>
        <fullName evidence="2">Uncharacterized protein</fullName>
    </submittedName>
</protein>
<keyword evidence="1" id="KW-1133">Transmembrane helix</keyword>
<feature type="transmembrane region" description="Helical" evidence="1">
    <location>
        <begin position="187"/>
        <end position="207"/>
    </location>
</feature>
<name>A0A653D629_CALMS</name>
<feature type="transmembrane region" description="Helical" evidence="1">
    <location>
        <begin position="47"/>
        <end position="70"/>
    </location>
</feature>
<feature type="transmembrane region" description="Helical" evidence="1">
    <location>
        <begin position="147"/>
        <end position="167"/>
    </location>
</feature>
<dbReference type="Proteomes" id="UP000410492">
    <property type="component" value="Unassembled WGS sequence"/>
</dbReference>
<dbReference type="AlphaFoldDB" id="A0A653D629"/>
<feature type="non-terminal residue" evidence="2">
    <location>
        <position position="220"/>
    </location>
</feature>
<evidence type="ECO:0000313" key="3">
    <source>
        <dbReference type="Proteomes" id="UP000410492"/>
    </source>
</evidence>
<dbReference type="OrthoDB" id="6759869at2759"/>
<evidence type="ECO:0000256" key="1">
    <source>
        <dbReference type="SAM" id="Phobius"/>
    </source>
</evidence>
<gene>
    <name evidence="2" type="ORF">CALMAC_LOCUS14774</name>
</gene>
<keyword evidence="1" id="KW-0812">Transmembrane</keyword>
<sequence>MMVKSRNVYHVVAPILAVSKLAAVCNVRRSKGSNATYRYTKSVFMTVVQAAILIVCMLHLGFIPYAVIYLEQLEPGEQSINSTVINHLGGDLTSQKFITKMANIVLLSVTAILARIANTVQLPKVLPSLMDDIYNFDKMAPRSNTDFAWIFGLSVVLVLISWPYQFYSILLVTADNWAAFLMFYINLYNNFSCISCEFQFVSLCWLIQSRFKGILDELKE</sequence>
<organism evidence="2 3">
    <name type="scientific">Callosobruchus maculatus</name>
    <name type="common">Southern cowpea weevil</name>
    <name type="synonym">Pulse bruchid</name>
    <dbReference type="NCBI Taxonomy" id="64391"/>
    <lineage>
        <taxon>Eukaryota</taxon>
        <taxon>Metazoa</taxon>
        <taxon>Ecdysozoa</taxon>
        <taxon>Arthropoda</taxon>
        <taxon>Hexapoda</taxon>
        <taxon>Insecta</taxon>
        <taxon>Pterygota</taxon>
        <taxon>Neoptera</taxon>
        <taxon>Endopterygota</taxon>
        <taxon>Coleoptera</taxon>
        <taxon>Polyphaga</taxon>
        <taxon>Cucujiformia</taxon>
        <taxon>Chrysomeloidea</taxon>
        <taxon>Chrysomelidae</taxon>
        <taxon>Bruchinae</taxon>
        <taxon>Bruchini</taxon>
        <taxon>Callosobruchus</taxon>
    </lineage>
</organism>
<accession>A0A653D629</accession>
<evidence type="ECO:0000313" key="2">
    <source>
        <dbReference type="EMBL" id="VEN55644.1"/>
    </source>
</evidence>